<dbReference type="RefSeq" id="WP_311184146.1">
    <property type="nucleotide sequence ID" value="NZ_CP115543.1"/>
</dbReference>
<dbReference type="Proteomes" id="UP001305421">
    <property type="component" value="Chromosome"/>
</dbReference>
<evidence type="ECO:0000313" key="3">
    <source>
        <dbReference type="Proteomes" id="UP001305421"/>
    </source>
</evidence>
<evidence type="ECO:0000259" key="1">
    <source>
        <dbReference type="Pfam" id="PF08845"/>
    </source>
</evidence>
<keyword evidence="3" id="KW-1185">Reference proteome</keyword>
<name>A0ABY9YGS6_9GAMM</name>
<dbReference type="InterPro" id="IPR014944">
    <property type="entry name" value="Toxin_SymE-like"/>
</dbReference>
<reference evidence="2 3" key="1">
    <citation type="submission" date="2022-12" db="EMBL/GenBank/DDBJ databases">
        <title>Two new species, Stenotrophomonas aracearum and Stenotrophomonas oahuensis, isolated from Anthurium (Araceae family) in Hawaii.</title>
        <authorList>
            <person name="Chunag S.C."/>
            <person name="Dobhal S."/>
            <person name="Alvarez A."/>
            <person name="Arif M."/>
        </authorList>
    </citation>
    <scope>NUCLEOTIDE SEQUENCE [LARGE SCALE GENOMIC DNA]</scope>
    <source>
        <strain evidence="2 3">A5588</strain>
    </source>
</reference>
<organism evidence="2 3">
    <name type="scientific">Stenotrophomonas aracearum</name>
    <dbReference type="NCBI Taxonomy" id="3003272"/>
    <lineage>
        <taxon>Bacteria</taxon>
        <taxon>Pseudomonadati</taxon>
        <taxon>Pseudomonadota</taxon>
        <taxon>Gammaproteobacteria</taxon>
        <taxon>Lysobacterales</taxon>
        <taxon>Lysobacteraceae</taxon>
        <taxon>Stenotrophomonas</taxon>
    </lineage>
</organism>
<feature type="domain" description="Toxin SymE-like" evidence="1">
    <location>
        <begin position="45"/>
        <end position="82"/>
    </location>
</feature>
<dbReference type="EMBL" id="CP115543">
    <property type="protein sequence ID" value="WNH49846.1"/>
    <property type="molecule type" value="Genomic_DNA"/>
</dbReference>
<accession>A0ABY9YGS6</accession>
<dbReference type="Pfam" id="PF08845">
    <property type="entry name" value="SymE_toxin"/>
    <property type="match status" value="1"/>
</dbReference>
<gene>
    <name evidence="2" type="ORF">PDM28_05920</name>
</gene>
<proteinExistence type="predicted"/>
<protein>
    <submittedName>
        <fullName evidence="2">SymE family type I addiction module toxin</fullName>
    </submittedName>
</protein>
<evidence type="ECO:0000313" key="2">
    <source>
        <dbReference type="EMBL" id="WNH49846.1"/>
    </source>
</evidence>
<sequence>MTLAPDPSPLEPPTPPLPLLPRYRPRYAHNIRAMPQIDEHCRDKFGPLPLITLSGAWMRTFGFTVGAQVRIEAFQGRIVITPLWNGEPLGLMNGEPEKPVVRYTGVEDREAKAA</sequence>